<dbReference type="AlphaFoldDB" id="A0A5N6NG07"/>
<dbReference type="PANTHER" id="PTHR31205:SF52">
    <property type="entry name" value="ACTIN-CROSSLINKING"/>
    <property type="match status" value="1"/>
</dbReference>
<dbReference type="SUPFAM" id="SSF50405">
    <property type="entry name" value="Actin-crosslinking proteins"/>
    <property type="match status" value="1"/>
</dbReference>
<keyword evidence="4" id="KW-1185">Reference proteome</keyword>
<dbReference type="FunFam" id="2.80.10.50:FF:000067">
    <property type="entry name" value="BnaC05g19630D protein"/>
    <property type="match status" value="1"/>
</dbReference>
<dbReference type="Gene3D" id="2.80.10.50">
    <property type="match status" value="1"/>
</dbReference>
<evidence type="ECO:0000259" key="1">
    <source>
        <dbReference type="Pfam" id="PF04601"/>
    </source>
</evidence>
<evidence type="ECO:0000313" key="4">
    <source>
        <dbReference type="Proteomes" id="UP000326396"/>
    </source>
</evidence>
<organism evidence="3 4">
    <name type="scientific">Mikania micrantha</name>
    <name type="common">bitter vine</name>
    <dbReference type="NCBI Taxonomy" id="192012"/>
    <lineage>
        <taxon>Eukaryota</taxon>
        <taxon>Viridiplantae</taxon>
        <taxon>Streptophyta</taxon>
        <taxon>Embryophyta</taxon>
        <taxon>Tracheophyta</taxon>
        <taxon>Spermatophyta</taxon>
        <taxon>Magnoliopsida</taxon>
        <taxon>eudicotyledons</taxon>
        <taxon>Gunneridae</taxon>
        <taxon>Pentapetalae</taxon>
        <taxon>asterids</taxon>
        <taxon>campanulids</taxon>
        <taxon>Asterales</taxon>
        <taxon>Asteraceae</taxon>
        <taxon>Asteroideae</taxon>
        <taxon>Heliantheae alliance</taxon>
        <taxon>Eupatorieae</taxon>
        <taxon>Mikania</taxon>
    </lineage>
</organism>
<dbReference type="InterPro" id="IPR054726">
    <property type="entry name" value="Ubiq_DUF569-assoc"/>
</dbReference>
<dbReference type="Proteomes" id="UP000326396">
    <property type="component" value="Linkage Group LG2"/>
</dbReference>
<dbReference type="InterPro" id="IPR007679">
    <property type="entry name" value="DUF569"/>
</dbReference>
<dbReference type="CDD" id="cd23340">
    <property type="entry name" value="beta-trefoil_FSCN_ACP-like"/>
    <property type="match status" value="1"/>
</dbReference>
<gene>
    <name evidence="3" type="ORF">E3N88_24275</name>
</gene>
<evidence type="ECO:0000259" key="2">
    <source>
        <dbReference type="Pfam" id="PF22932"/>
    </source>
</evidence>
<dbReference type="EMBL" id="SZYD01000012">
    <property type="protein sequence ID" value="KAD4586674.1"/>
    <property type="molecule type" value="Genomic_DNA"/>
</dbReference>
<proteinExistence type="predicted"/>
<dbReference type="InterPro" id="IPR008999">
    <property type="entry name" value="Actin-crosslinking"/>
</dbReference>
<comment type="caution">
    <text evidence="3">The sequence shown here is derived from an EMBL/GenBank/DDBJ whole genome shotgun (WGS) entry which is preliminary data.</text>
</comment>
<dbReference type="PANTHER" id="PTHR31205">
    <property type="entry name" value="ACTIN CROSS-LINKING PROTEIN (DUF569)"/>
    <property type="match status" value="1"/>
</dbReference>
<sequence>MEHFHRAKSVRLRSHHHKYLLADEDGEHVSQDRQGTVKNARWTVEFDNDYDTVIRLKSCYGRYLTASGDPHLLGATGQKVIQSLPRKIDSSVDWEPVPEGHKVRLKTRYGNYLRANGGVPPWRNSVTHDIPHRHQNWILWDVEIVEINLDPPRQRSDPSVDVDLCDSSFQLTSAPTHQASDHNFGISNEGRMIYYKLADDDGVVVEAEGSFLFKGKSVQDLAQNLEEETELEGITVCSRNPLNGRLYPLRLALPPNNTVMHVIVVPATSKG</sequence>
<protein>
    <submittedName>
        <fullName evidence="3">Uncharacterized protein</fullName>
    </submittedName>
</protein>
<feature type="domain" description="DUF569" evidence="1">
    <location>
        <begin position="1"/>
        <end position="140"/>
    </location>
</feature>
<dbReference type="Pfam" id="PF22932">
    <property type="entry name" value="Ubiq_DUF_assoc"/>
    <property type="match status" value="1"/>
</dbReference>
<feature type="domain" description="DUF569" evidence="2">
    <location>
        <begin position="190"/>
        <end position="265"/>
    </location>
</feature>
<dbReference type="OrthoDB" id="2432302at2759"/>
<evidence type="ECO:0000313" key="3">
    <source>
        <dbReference type="EMBL" id="KAD4586674.1"/>
    </source>
</evidence>
<name>A0A5N6NG07_9ASTR</name>
<reference evidence="3 4" key="1">
    <citation type="submission" date="2019-05" db="EMBL/GenBank/DDBJ databases">
        <title>Mikania micrantha, genome provides insights into the molecular mechanism of rapid growth.</title>
        <authorList>
            <person name="Liu B."/>
        </authorList>
    </citation>
    <scope>NUCLEOTIDE SEQUENCE [LARGE SCALE GENOMIC DNA]</scope>
    <source>
        <strain evidence="3">NLD-2019</strain>
        <tissue evidence="3">Leaf</tissue>
    </source>
</reference>
<dbReference type="Pfam" id="PF04601">
    <property type="entry name" value="DUF569"/>
    <property type="match status" value="1"/>
</dbReference>
<accession>A0A5N6NG07</accession>